<keyword evidence="3" id="KW-1185">Reference proteome</keyword>
<dbReference type="InParanoid" id="A0A0C9ZED0"/>
<proteinExistence type="predicted"/>
<feature type="compositionally biased region" description="Low complexity" evidence="1">
    <location>
        <begin position="7"/>
        <end position="17"/>
    </location>
</feature>
<evidence type="ECO:0000256" key="1">
    <source>
        <dbReference type="SAM" id="MobiDB-lite"/>
    </source>
</evidence>
<sequence length="474" mass="53318">MPGTTISSRSSRSCSPSVTVLKKRRRGNLDEDVALKAPRRLPVTRSATRLGQGLTKEFPTTQAPPSQPAAKVVIAKPPPKPPAIKKIQSNYFLREAARLVGCDLPTTGKRHKVLQFISRVNREQNFAVFYCVSEEEYHWLSRISEALPEKPRLAYYANQQKLVVEMAGSIHETIMNVIRPGFDEVARSLQRLIPGRLIVVQSHPNLTIKAGDLTFVPDFVHAINSCTDPPYETMPVFCEIGASQTGTELIQRLRNVARAYPDAIMILMADIKEAHPYSSPTCRSAAYRILRRETSVRSHGYFLSSRTGPRSLDRPTKVVVEGHVWCDLSAVDFQVWIRGTTPIDIDTDDSQLTARGTLFPRKSMDNVTAMMERGLSMMRDRYVDLALVTEPNANLDALRAKQITLPFDWDDIIFNFTYSTQTMAYNRYVDWYNAVARGLRSQILLNDGPAMHTRSRTSGRLGRGGGLPRRGRRT</sequence>
<accession>A0A0C9ZED0</accession>
<dbReference type="HOGENOM" id="CLU_577683_0_0_1"/>
<reference evidence="3" key="2">
    <citation type="submission" date="2015-01" db="EMBL/GenBank/DDBJ databases">
        <title>Evolutionary Origins and Diversification of the Mycorrhizal Mutualists.</title>
        <authorList>
            <consortium name="DOE Joint Genome Institute"/>
            <consortium name="Mycorrhizal Genomics Consortium"/>
            <person name="Kohler A."/>
            <person name="Kuo A."/>
            <person name="Nagy L.G."/>
            <person name="Floudas D."/>
            <person name="Copeland A."/>
            <person name="Barry K.W."/>
            <person name="Cichocki N."/>
            <person name="Veneault-Fourrey C."/>
            <person name="LaButti K."/>
            <person name="Lindquist E.A."/>
            <person name="Lipzen A."/>
            <person name="Lundell T."/>
            <person name="Morin E."/>
            <person name="Murat C."/>
            <person name="Riley R."/>
            <person name="Ohm R."/>
            <person name="Sun H."/>
            <person name="Tunlid A."/>
            <person name="Henrissat B."/>
            <person name="Grigoriev I.V."/>
            <person name="Hibbett D.S."/>
            <person name="Martin F."/>
        </authorList>
    </citation>
    <scope>NUCLEOTIDE SEQUENCE [LARGE SCALE GENOMIC DNA]</scope>
    <source>
        <strain evidence="3">UH-Slu-Lm8-n1</strain>
    </source>
</reference>
<evidence type="ECO:0000313" key="3">
    <source>
        <dbReference type="Proteomes" id="UP000054485"/>
    </source>
</evidence>
<gene>
    <name evidence="2" type="ORF">CY34DRAFT_16775</name>
</gene>
<dbReference type="AlphaFoldDB" id="A0A0C9ZED0"/>
<dbReference type="EMBL" id="KN835584">
    <property type="protein sequence ID" value="KIK35835.1"/>
    <property type="molecule type" value="Genomic_DNA"/>
</dbReference>
<feature type="region of interest" description="Disordered" evidence="1">
    <location>
        <begin position="449"/>
        <end position="474"/>
    </location>
</feature>
<protein>
    <submittedName>
        <fullName evidence="2">Uncharacterized protein</fullName>
    </submittedName>
</protein>
<name>A0A0C9ZED0_9AGAM</name>
<reference evidence="2 3" key="1">
    <citation type="submission" date="2014-04" db="EMBL/GenBank/DDBJ databases">
        <authorList>
            <consortium name="DOE Joint Genome Institute"/>
            <person name="Kuo A."/>
            <person name="Ruytinx J."/>
            <person name="Rineau F."/>
            <person name="Colpaert J."/>
            <person name="Kohler A."/>
            <person name="Nagy L.G."/>
            <person name="Floudas D."/>
            <person name="Copeland A."/>
            <person name="Barry K.W."/>
            <person name="Cichocki N."/>
            <person name="Veneault-Fourrey C."/>
            <person name="LaButti K."/>
            <person name="Lindquist E.A."/>
            <person name="Lipzen A."/>
            <person name="Lundell T."/>
            <person name="Morin E."/>
            <person name="Murat C."/>
            <person name="Sun H."/>
            <person name="Tunlid A."/>
            <person name="Henrissat B."/>
            <person name="Grigoriev I.V."/>
            <person name="Hibbett D.S."/>
            <person name="Martin F."/>
            <person name="Nordberg H.P."/>
            <person name="Cantor M.N."/>
            <person name="Hua S.X."/>
        </authorList>
    </citation>
    <scope>NUCLEOTIDE SEQUENCE [LARGE SCALE GENOMIC DNA]</scope>
    <source>
        <strain evidence="2 3">UH-Slu-Lm8-n1</strain>
    </source>
</reference>
<dbReference type="Proteomes" id="UP000054485">
    <property type="component" value="Unassembled WGS sequence"/>
</dbReference>
<evidence type="ECO:0000313" key="2">
    <source>
        <dbReference type="EMBL" id="KIK35835.1"/>
    </source>
</evidence>
<organism evidence="2 3">
    <name type="scientific">Suillus luteus UH-Slu-Lm8-n1</name>
    <dbReference type="NCBI Taxonomy" id="930992"/>
    <lineage>
        <taxon>Eukaryota</taxon>
        <taxon>Fungi</taxon>
        <taxon>Dikarya</taxon>
        <taxon>Basidiomycota</taxon>
        <taxon>Agaricomycotina</taxon>
        <taxon>Agaricomycetes</taxon>
        <taxon>Agaricomycetidae</taxon>
        <taxon>Boletales</taxon>
        <taxon>Suillineae</taxon>
        <taxon>Suillaceae</taxon>
        <taxon>Suillus</taxon>
    </lineage>
</organism>
<dbReference type="OrthoDB" id="2653441at2759"/>
<feature type="region of interest" description="Disordered" evidence="1">
    <location>
        <begin position="1"/>
        <end position="28"/>
    </location>
</feature>